<dbReference type="RefSeq" id="WP_144590572.1">
    <property type="nucleotide sequence ID" value="NZ_VJWX01000235.1"/>
</dbReference>
<keyword evidence="1" id="KW-1133">Transmembrane helix</keyword>
<evidence type="ECO:0000313" key="3">
    <source>
        <dbReference type="Proteomes" id="UP000320011"/>
    </source>
</evidence>
<proteinExistence type="predicted"/>
<feature type="transmembrane region" description="Helical" evidence="1">
    <location>
        <begin position="243"/>
        <end position="266"/>
    </location>
</feature>
<reference evidence="2 3" key="2">
    <citation type="submission" date="2019-08" db="EMBL/GenBank/DDBJ databases">
        <title>Amycolatopsis acidicola sp. nov., isolated from peat swamp forest soil.</title>
        <authorList>
            <person name="Srisuk N."/>
        </authorList>
    </citation>
    <scope>NUCLEOTIDE SEQUENCE [LARGE SCALE GENOMIC DNA]</scope>
    <source>
        <strain evidence="2 3">TBRC 6029</strain>
    </source>
</reference>
<evidence type="ECO:0000256" key="1">
    <source>
        <dbReference type="SAM" id="Phobius"/>
    </source>
</evidence>
<dbReference type="PANTHER" id="PTHR20992">
    <property type="entry name" value="AT15442P-RELATED"/>
    <property type="match status" value="1"/>
</dbReference>
<accession>A0A558C5I6</accession>
<dbReference type="OrthoDB" id="8061853at2"/>
<gene>
    <name evidence="2" type="ORF">FNH05_21845</name>
</gene>
<protein>
    <submittedName>
        <fullName evidence="2">DUF389 domain-containing protein</fullName>
    </submittedName>
</protein>
<dbReference type="InterPro" id="IPR005240">
    <property type="entry name" value="DUF389"/>
</dbReference>
<reference evidence="2 3" key="1">
    <citation type="submission" date="2019-07" db="EMBL/GenBank/DDBJ databases">
        <authorList>
            <person name="Duangmal K."/>
            <person name="Teo W.F.A."/>
        </authorList>
    </citation>
    <scope>NUCLEOTIDE SEQUENCE [LARGE SCALE GENOMIC DNA]</scope>
    <source>
        <strain evidence="2 3">TBRC 6029</strain>
    </source>
</reference>
<feature type="transmembrane region" description="Helical" evidence="1">
    <location>
        <begin position="175"/>
        <end position="194"/>
    </location>
</feature>
<sequence>MLHLRVICPPECTEGALAVLRDQPGAAHLLVHRGAAVTPPGDLIEADVAREAADEVVEALCELGLDRVGGITLETLDTALSDAADEAERAAPGEGADAVVWQELVSRTGEESRLNVTFQAFLTIACLLASIGAVTNSPVTIVGAMVVGPEFGPLAAIAVGLVLRRWDLVRRAGTALAVGFPLAMVVTAGATLLSELAGLLDTGQLRSGHQEVDFVYQVGWYSLIVALLAGAAGMLAMTSAKSAALVGVFISVTTVPAAGYAAVAAITGDWSRSLESVAQLAVNLVGIVIAAAGVLAIRRRGQRGRANGRPLPAG</sequence>
<keyword evidence="1" id="KW-0812">Transmembrane</keyword>
<dbReference type="AlphaFoldDB" id="A0A558C5I6"/>
<dbReference type="EMBL" id="VJWX01000235">
    <property type="protein sequence ID" value="TVT44049.1"/>
    <property type="molecule type" value="Genomic_DNA"/>
</dbReference>
<dbReference type="Pfam" id="PF04087">
    <property type="entry name" value="DUF389"/>
    <property type="match status" value="1"/>
</dbReference>
<evidence type="ECO:0000313" key="2">
    <source>
        <dbReference type="EMBL" id="TVT44049.1"/>
    </source>
</evidence>
<feature type="transmembrane region" description="Helical" evidence="1">
    <location>
        <begin position="278"/>
        <end position="297"/>
    </location>
</feature>
<feature type="transmembrane region" description="Helical" evidence="1">
    <location>
        <begin position="141"/>
        <end position="163"/>
    </location>
</feature>
<organism evidence="2 3">
    <name type="scientific">Amycolatopsis rhizosphaerae</name>
    <dbReference type="NCBI Taxonomy" id="2053003"/>
    <lineage>
        <taxon>Bacteria</taxon>
        <taxon>Bacillati</taxon>
        <taxon>Actinomycetota</taxon>
        <taxon>Actinomycetes</taxon>
        <taxon>Pseudonocardiales</taxon>
        <taxon>Pseudonocardiaceae</taxon>
        <taxon>Amycolatopsis</taxon>
    </lineage>
</organism>
<feature type="transmembrane region" description="Helical" evidence="1">
    <location>
        <begin position="116"/>
        <end position="135"/>
    </location>
</feature>
<dbReference type="PANTHER" id="PTHR20992:SF9">
    <property type="entry name" value="AT15442P-RELATED"/>
    <property type="match status" value="1"/>
</dbReference>
<keyword evidence="1" id="KW-0472">Membrane</keyword>
<keyword evidence="3" id="KW-1185">Reference proteome</keyword>
<dbReference type="Proteomes" id="UP000320011">
    <property type="component" value="Unassembled WGS sequence"/>
</dbReference>
<feature type="transmembrane region" description="Helical" evidence="1">
    <location>
        <begin position="214"/>
        <end position="236"/>
    </location>
</feature>
<name>A0A558C5I6_9PSEU</name>
<comment type="caution">
    <text evidence="2">The sequence shown here is derived from an EMBL/GenBank/DDBJ whole genome shotgun (WGS) entry which is preliminary data.</text>
</comment>